<name>A0A086JVD0_TOXGO</name>
<gene>
    <name evidence="1" type="ORF">TGDOM2_215425</name>
</gene>
<dbReference type="VEuPathDB" id="ToxoDB:TGDOM2_215425"/>
<evidence type="ECO:0000313" key="2">
    <source>
        <dbReference type="Proteomes" id="UP000028837"/>
    </source>
</evidence>
<sequence>MRFQHVRALSVLVLEPASPRSASCRCRLAPTSRTAPCLPWSARRWTQIDLLRSRRRVRSFRGSPPKTTRHFYVLYTLLSKLVASSVHFPRFGVSIFCRSRVRRCVYSF</sequence>
<reference evidence="1 2" key="1">
    <citation type="submission" date="2014-02" db="EMBL/GenBank/DDBJ databases">
        <authorList>
            <person name="Sibley D."/>
            <person name="Venepally P."/>
            <person name="Karamycheva S."/>
            <person name="Hadjithomas M."/>
            <person name="Khan A."/>
            <person name="Brunk B."/>
            <person name="Roos D."/>
            <person name="Caler E."/>
            <person name="Lorenzi H."/>
        </authorList>
    </citation>
    <scope>NUCLEOTIDE SEQUENCE [LARGE SCALE GENOMIC DNA]</scope>
    <source>
        <strain evidence="1 2">GAB2-2007-GAL-DOM2</strain>
    </source>
</reference>
<protein>
    <submittedName>
        <fullName evidence="1">Uncharacterized protein</fullName>
    </submittedName>
</protein>
<evidence type="ECO:0000313" key="1">
    <source>
        <dbReference type="EMBL" id="KFG36098.1"/>
    </source>
</evidence>
<organism evidence="1 2">
    <name type="scientific">Toxoplasma gondii GAB2-2007-GAL-DOM2</name>
    <dbReference type="NCBI Taxonomy" id="1130820"/>
    <lineage>
        <taxon>Eukaryota</taxon>
        <taxon>Sar</taxon>
        <taxon>Alveolata</taxon>
        <taxon>Apicomplexa</taxon>
        <taxon>Conoidasida</taxon>
        <taxon>Coccidia</taxon>
        <taxon>Eucoccidiorida</taxon>
        <taxon>Eimeriorina</taxon>
        <taxon>Sarcocystidae</taxon>
        <taxon>Toxoplasma</taxon>
    </lineage>
</organism>
<dbReference type="AlphaFoldDB" id="A0A086JVD0"/>
<proteinExistence type="predicted"/>
<dbReference type="EMBL" id="AHZU02001123">
    <property type="protein sequence ID" value="KFG36098.1"/>
    <property type="molecule type" value="Genomic_DNA"/>
</dbReference>
<dbReference type="Proteomes" id="UP000028837">
    <property type="component" value="Unassembled WGS sequence"/>
</dbReference>
<comment type="caution">
    <text evidence="1">The sequence shown here is derived from an EMBL/GenBank/DDBJ whole genome shotgun (WGS) entry which is preliminary data.</text>
</comment>
<accession>A0A086JVD0</accession>